<organism evidence="3 4">
    <name type="scientific">Actinocatenispora rupis</name>
    <dbReference type="NCBI Taxonomy" id="519421"/>
    <lineage>
        <taxon>Bacteria</taxon>
        <taxon>Bacillati</taxon>
        <taxon>Actinomycetota</taxon>
        <taxon>Actinomycetes</taxon>
        <taxon>Micromonosporales</taxon>
        <taxon>Micromonosporaceae</taxon>
        <taxon>Actinocatenispora</taxon>
    </lineage>
</organism>
<keyword evidence="4" id="KW-1185">Reference proteome</keyword>
<accession>A0A8J3J512</accession>
<evidence type="ECO:0000313" key="4">
    <source>
        <dbReference type="Proteomes" id="UP000612808"/>
    </source>
</evidence>
<sequence length="68" mass="6950">MADLVSGYGTWRKSSRSGNTTDNCVEVAGAPAAVGVRDSKDRSGPVLAVVPGAWAAFVAEVRSGRLDG</sequence>
<dbReference type="InterPro" id="IPR007278">
    <property type="entry name" value="DUF397"/>
</dbReference>
<reference evidence="3" key="1">
    <citation type="submission" date="2021-01" db="EMBL/GenBank/DDBJ databases">
        <title>Whole genome shotgun sequence of Actinocatenispora rupis NBRC 107355.</title>
        <authorList>
            <person name="Komaki H."/>
            <person name="Tamura T."/>
        </authorList>
    </citation>
    <scope>NUCLEOTIDE SEQUENCE</scope>
    <source>
        <strain evidence="3">NBRC 107355</strain>
    </source>
</reference>
<gene>
    <name evidence="3" type="ORF">Aru02nite_29810</name>
</gene>
<comment type="caution">
    <text evidence="3">The sequence shown here is derived from an EMBL/GenBank/DDBJ whole genome shotgun (WGS) entry which is preliminary data.</text>
</comment>
<name>A0A8J3J512_9ACTN</name>
<protein>
    <recommendedName>
        <fullName evidence="2">DUF397 domain-containing protein</fullName>
    </recommendedName>
</protein>
<proteinExistence type="predicted"/>
<evidence type="ECO:0000256" key="1">
    <source>
        <dbReference type="SAM" id="MobiDB-lite"/>
    </source>
</evidence>
<dbReference type="Pfam" id="PF04149">
    <property type="entry name" value="DUF397"/>
    <property type="match status" value="1"/>
</dbReference>
<feature type="region of interest" description="Disordered" evidence="1">
    <location>
        <begin position="1"/>
        <end position="22"/>
    </location>
</feature>
<evidence type="ECO:0000259" key="2">
    <source>
        <dbReference type="Pfam" id="PF04149"/>
    </source>
</evidence>
<dbReference type="AlphaFoldDB" id="A0A8J3J512"/>
<evidence type="ECO:0000313" key="3">
    <source>
        <dbReference type="EMBL" id="GID12092.1"/>
    </source>
</evidence>
<dbReference type="RefSeq" id="WP_203658074.1">
    <property type="nucleotide sequence ID" value="NZ_BAAAZM010000009.1"/>
</dbReference>
<dbReference type="Proteomes" id="UP000612808">
    <property type="component" value="Unassembled WGS sequence"/>
</dbReference>
<feature type="domain" description="DUF397" evidence="2">
    <location>
        <begin position="10"/>
        <end position="62"/>
    </location>
</feature>
<dbReference type="EMBL" id="BOMB01000016">
    <property type="protein sequence ID" value="GID12092.1"/>
    <property type="molecule type" value="Genomic_DNA"/>
</dbReference>